<name>A0ACC3YSG1_COLTU</name>
<evidence type="ECO:0000313" key="2">
    <source>
        <dbReference type="Proteomes" id="UP000805649"/>
    </source>
</evidence>
<organism evidence="1 2">
    <name type="scientific">Colletotrichum truncatum</name>
    <name type="common">Anthracnose fungus</name>
    <name type="synonym">Colletotrichum capsici</name>
    <dbReference type="NCBI Taxonomy" id="5467"/>
    <lineage>
        <taxon>Eukaryota</taxon>
        <taxon>Fungi</taxon>
        <taxon>Dikarya</taxon>
        <taxon>Ascomycota</taxon>
        <taxon>Pezizomycotina</taxon>
        <taxon>Sordariomycetes</taxon>
        <taxon>Hypocreomycetidae</taxon>
        <taxon>Glomerellales</taxon>
        <taxon>Glomerellaceae</taxon>
        <taxon>Colletotrichum</taxon>
        <taxon>Colletotrichum truncatum species complex</taxon>
    </lineage>
</organism>
<evidence type="ECO:0000313" key="1">
    <source>
        <dbReference type="EMBL" id="KAL0934859.1"/>
    </source>
</evidence>
<protein>
    <submittedName>
        <fullName evidence="1">FAD binding domain-containing protein</fullName>
    </submittedName>
</protein>
<accession>A0ACC3YSG1</accession>
<dbReference type="EMBL" id="VUJX02000006">
    <property type="protein sequence ID" value="KAL0934859.1"/>
    <property type="molecule type" value="Genomic_DNA"/>
</dbReference>
<reference evidence="1 2" key="1">
    <citation type="journal article" date="2020" name="Phytopathology">
        <title>Genome Sequence Resources of Colletotrichum truncatum, C. plurivorum, C. musicola, and C. sojae: Four Species Pathogenic to Soybean (Glycine max).</title>
        <authorList>
            <person name="Rogerio F."/>
            <person name="Boufleur T.R."/>
            <person name="Ciampi-Guillardi M."/>
            <person name="Sukno S.A."/>
            <person name="Thon M.R."/>
            <person name="Massola Junior N.S."/>
            <person name="Baroncelli R."/>
        </authorList>
    </citation>
    <scope>NUCLEOTIDE SEQUENCE [LARGE SCALE GENOMIC DNA]</scope>
    <source>
        <strain evidence="1 2">CMES1059</strain>
    </source>
</reference>
<gene>
    <name evidence="1" type="ORF">CTRU02_209450</name>
</gene>
<dbReference type="Proteomes" id="UP000805649">
    <property type="component" value="Unassembled WGS sequence"/>
</dbReference>
<keyword evidence="2" id="KW-1185">Reference proteome</keyword>
<comment type="caution">
    <text evidence="1">The sequence shown here is derived from an EMBL/GenBank/DDBJ whole genome shotgun (WGS) entry which is preliminary data.</text>
</comment>
<proteinExistence type="predicted"/>
<sequence length="482" mass="54152">MLRWFNSWIFSKSSSLSTKDSTPNARTMAATPHIKSTAQLEVIVVGAGLSGLATAVATALSGHRVTVFESAKELLEVKKHQIFASYEYQCIDNASQVGAGLQVTPNSTRILQRWGLPDRLWKSASEPTSLVVHRYSGKVLAKEEDFDKKIRAKYQAPFIDLHRVDLQLSLYERAKELGVQFKLGEKVENIDFEIAELTTQSGVKARADLIVAADGLWSRSRACYLKKDDPPLATGDLAYRLVLDVNQISDPELKEWITKPSVHFWIGPGAHCVGYSMRAEKLYNIVLLVPDDLPDGVSRQAGSVEEMRSRFEGWDPILVKFLDAVDSVEKWKLMHREELNSWVNEKSNFVFVGDACHPMLPYLAQGANSAVEDGAVLGLLLGHITSKSQLPTALRLYEKLRKARGDAIVRETFKQRESFHMHDGPEQEARDQIFLSQLGKELKGPFPSRWTCPEVQPWLYGYDAYKEVEEATKNDPFSKANL</sequence>